<keyword evidence="3" id="KW-0505">Motor protein</keyword>
<dbReference type="STRING" id="905079.L1JVD1"/>
<dbReference type="EMBL" id="JH992973">
    <property type="protein sequence ID" value="EKX52165.1"/>
    <property type="molecule type" value="Genomic_DNA"/>
</dbReference>
<protein>
    <recommendedName>
        <fullName evidence="10">Inner dynein arm light chain, axonemal</fullName>
    </recommendedName>
</protein>
<dbReference type="PANTHER" id="PTHR13183">
    <property type="entry name" value="AXONEMAL INNER ARM DYNEIN LIGHT CHAIN 28"/>
    <property type="match status" value="1"/>
</dbReference>
<dbReference type="InterPro" id="IPR019347">
    <property type="entry name" value="Axonemal_dynein_light_chain"/>
</dbReference>
<dbReference type="KEGG" id="gtt:GUITHDRAFT_102067"/>
<keyword evidence="2 5" id="KW-0175">Coiled coil</keyword>
<dbReference type="RefSeq" id="XP_005839145.1">
    <property type="nucleotide sequence ID" value="XM_005839088.1"/>
</dbReference>
<dbReference type="GO" id="GO:0030286">
    <property type="term" value="C:dynein complex"/>
    <property type="evidence" value="ECO:0007669"/>
    <property type="project" value="UniProtKB-KW"/>
</dbReference>
<reference evidence="8" key="3">
    <citation type="submission" date="2016-03" db="UniProtKB">
        <authorList>
            <consortium name="EnsemblProtists"/>
        </authorList>
    </citation>
    <scope>IDENTIFICATION</scope>
</reference>
<dbReference type="OrthoDB" id="273640at2759"/>
<dbReference type="AlphaFoldDB" id="L1JVD1"/>
<evidence type="ECO:0000256" key="4">
    <source>
        <dbReference type="ARBA" id="ARBA00038114"/>
    </source>
</evidence>
<feature type="region of interest" description="Disordered" evidence="6">
    <location>
        <begin position="1"/>
        <end position="30"/>
    </location>
</feature>
<evidence type="ECO:0000256" key="5">
    <source>
        <dbReference type="SAM" id="Coils"/>
    </source>
</evidence>
<feature type="coiled-coil region" evidence="5">
    <location>
        <begin position="156"/>
        <end position="183"/>
    </location>
</feature>
<dbReference type="HOGENOM" id="CLU_072652_0_0_1"/>
<reference evidence="9" key="2">
    <citation type="submission" date="2012-11" db="EMBL/GenBank/DDBJ databases">
        <authorList>
            <person name="Kuo A."/>
            <person name="Curtis B.A."/>
            <person name="Tanifuji G."/>
            <person name="Burki F."/>
            <person name="Gruber A."/>
            <person name="Irimia M."/>
            <person name="Maruyama S."/>
            <person name="Arias M.C."/>
            <person name="Ball S.G."/>
            <person name="Gile G.H."/>
            <person name="Hirakawa Y."/>
            <person name="Hopkins J.F."/>
            <person name="Rensing S.A."/>
            <person name="Schmutz J."/>
            <person name="Symeonidi A."/>
            <person name="Elias M."/>
            <person name="Eveleigh R.J."/>
            <person name="Herman E.K."/>
            <person name="Klute M.J."/>
            <person name="Nakayama T."/>
            <person name="Obornik M."/>
            <person name="Reyes-Prieto A."/>
            <person name="Armbrust E.V."/>
            <person name="Aves S.J."/>
            <person name="Beiko R.G."/>
            <person name="Coutinho P."/>
            <person name="Dacks J.B."/>
            <person name="Durnford D.G."/>
            <person name="Fast N.M."/>
            <person name="Green B.R."/>
            <person name="Grisdale C."/>
            <person name="Hempe F."/>
            <person name="Henrissat B."/>
            <person name="Hoppner M.P."/>
            <person name="Ishida K.-I."/>
            <person name="Kim E."/>
            <person name="Koreny L."/>
            <person name="Kroth P.G."/>
            <person name="Liu Y."/>
            <person name="Malik S.-B."/>
            <person name="Maier U.G."/>
            <person name="McRose D."/>
            <person name="Mock T."/>
            <person name="Neilson J.A."/>
            <person name="Onodera N.T."/>
            <person name="Poole A.M."/>
            <person name="Pritham E.J."/>
            <person name="Richards T.A."/>
            <person name="Rocap G."/>
            <person name="Roy S.W."/>
            <person name="Sarai C."/>
            <person name="Schaack S."/>
            <person name="Shirato S."/>
            <person name="Slamovits C.H."/>
            <person name="Spencer D.F."/>
            <person name="Suzuki S."/>
            <person name="Worden A.Z."/>
            <person name="Zauner S."/>
            <person name="Barry K."/>
            <person name="Bell C."/>
            <person name="Bharti A.K."/>
            <person name="Crow J.A."/>
            <person name="Grimwood J."/>
            <person name="Kramer R."/>
            <person name="Lindquist E."/>
            <person name="Lucas S."/>
            <person name="Salamov A."/>
            <person name="McFadden G.I."/>
            <person name="Lane C.E."/>
            <person name="Keeling P.J."/>
            <person name="Gray M.W."/>
            <person name="Grigoriev I.V."/>
            <person name="Archibald J.M."/>
        </authorList>
    </citation>
    <scope>NUCLEOTIDE SEQUENCE</scope>
    <source>
        <strain evidence="9">CCMP2712</strain>
    </source>
</reference>
<evidence type="ECO:0000256" key="6">
    <source>
        <dbReference type="SAM" id="MobiDB-lite"/>
    </source>
</evidence>
<accession>L1JVD1</accession>
<comment type="similarity">
    <text evidence="4">Belongs to the inner dynein arm light chain family.</text>
</comment>
<dbReference type="Pfam" id="PF10211">
    <property type="entry name" value="Ax_dynein_light"/>
    <property type="match status" value="1"/>
</dbReference>
<dbReference type="GO" id="GO:0005930">
    <property type="term" value="C:axoneme"/>
    <property type="evidence" value="ECO:0007669"/>
    <property type="project" value="TreeGrafter"/>
</dbReference>
<dbReference type="GeneID" id="17309024"/>
<evidence type="ECO:0000256" key="1">
    <source>
        <dbReference type="ARBA" id="ARBA00023017"/>
    </source>
</evidence>
<dbReference type="PaxDb" id="55529-EKX52165"/>
<evidence type="ECO:0008006" key="10">
    <source>
        <dbReference type="Google" id="ProtNLM"/>
    </source>
</evidence>
<evidence type="ECO:0000256" key="3">
    <source>
        <dbReference type="ARBA" id="ARBA00023175"/>
    </source>
</evidence>
<reference evidence="7 9" key="1">
    <citation type="journal article" date="2012" name="Nature">
        <title>Algal genomes reveal evolutionary mosaicism and the fate of nucleomorphs.</title>
        <authorList>
            <consortium name="DOE Joint Genome Institute"/>
            <person name="Curtis B.A."/>
            <person name="Tanifuji G."/>
            <person name="Burki F."/>
            <person name="Gruber A."/>
            <person name="Irimia M."/>
            <person name="Maruyama S."/>
            <person name="Arias M.C."/>
            <person name="Ball S.G."/>
            <person name="Gile G.H."/>
            <person name="Hirakawa Y."/>
            <person name="Hopkins J.F."/>
            <person name="Kuo A."/>
            <person name="Rensing S.A."/>
            <person name="Schmutz J."/>
            <person name="Symeonidi A."/>
            <person name="Elias M."/>
            <person name="Eveleigh R.J."/>
            <person name="Herman E.K."/>
            <person name="Klute M.J."/>
            <person name="Nakayama T."/>
            <person name="Obornik M."/>
            <person name="Reyes-Prieto A."/>
            <person name="Armbrust E.V."/>
            <person name="Aves S.J."/>
            <person name="Beiko R.G."/>
            <person name="Coutinho P."/>
            <person name="Dacks J.B."/>
            <person name="Durnford D.G."/>
            <person name="Fast N.M."/>
            <person name="Green B.R."/>
            <person name="Grisdale C.J."/>
            <person name="Hempel F."/>
            <person name="Henrissat B."/>
            <person name="Hoppner M.P."/>
            <person name="Ishida K."/>
            <person name="Kim E."/>
            <person name="Koreny L."/>
            <person name="Kroth P.G."/>
            <person name="Liu Y."/>
            <person name="Malik S.B."/>
            <person name="Maier U.G."/>
            <person name="McRose D."/>
            <person name="Mock T."/>
            <person name="Neilson J.A."/>
            <person name="Onodera N.T."/>
            <person name="Poole A.M."/>
            <person name="Pritham E.J."/>
            <person name="Richards T.A."/>
            <person name="Rocap G."/>
            <person name="Roy S.W."/>
            <person name="Sarai C."/>
            <person name="Schaack S."/>
            <person name="Shirato S."/>
            <person name="Slamovits C.H."/>
            <person name="Spencer D.F."/>
            <person name="Suzuki S."/>
            <person name="Worden A.Z."/>
            <person name="Zauner S."/>
            <person name="Barry K."/>
            <person name="Bell C."/>
            <person name="Bharti A.K."/>
            <person name="Crow J.A."/>
            <person name="Grimwood J."/>
            <person name="Kramer R."/>
            <person name="Lindquist E."/>
            <person name="Lucas S."/>
            <person name="Salamov A."/>
            <person name="McFadden G.I."/>
            <person name="Lane C.E."/>
            <person name="Keeling P.J."/>
            <person name="Gray M.W."/>
            <person name="Grigoriev I.V."/>
            <person name="Archibald J.M."/>
        </authorList>
    </citation>
    <scope>NUCLEOTIDE SEQUENCE</scope>
    <source>
        <strain evidence="7 9">CCMP2712</strain>
    </source>
</reference>
<gene>
    <name evidence="7" type="ORF">GUITHDRAFT_102067</name>
</gene>
<evidence type="ECO:0000313" key="9">
    <source>
        <dbReference type="Proteomes" id="UP000011087"/>
    </source>
</evidence>
<dbReference type="PANTHER" id="PTHR13183:SF0">
    <property type="entry name" value="AXONEMAL DYNEIN LIGHT INTERMEDIATE POLYPEPTIDE 1"/>
    <property type="match status" value="1"/>
</dbReference>
<proteinExistence type="inferred from homology"/>
<keyword evidence="9" id="KW-1185">Reference proteome</keyword>
<evidence type="ECO:0000313" key="8">
    <source>
        <dbReference type="EnsemblProtists" id="EKX52165"/>
    </source>
</evidence>
<evidence type="ECO:0000256" key="2">
    <source>
        <dbReference type="ARBA" id="ARBA00023054"/>
    </source>
</evidence>
<evidence type="ECO:0000313" key="7">
    <source>
        <dbReference type="EMBL" id="EKX52165.1"/>
    </source>
</evidence>
<dbReference type="GO" id="GO:0045504">
    <property type="term" value="F:dynein heavy chain binding"/>
    <property type="evidence" value="ECO:0007669"/>
    <property type="project" value="TreeGrafter"/>
</dbReference>
<name>L1JVD1_GUITC</name>
<dbReference type="eggNOG" id="KOG4001">
    <property type="taxonomic scope" value="Eukaryota"/>
</dbReference>
<organism evidence="7">
    <name type="scientific">Guillardia theta (strain CCMP2712)</name>
    <name type="common">Cryptophyte</name>
    <dbReference type="NCBI Taxonomy" id="905079"/>
    <lineage>
        <taxon>Eukaryota</taxon>
        <taxon>Cryptophyceae</taxon>
        <taxon>Pyrenomonadales</taxon>
        <taxon>Geminigeraceae</taxon>
        <taxon>Guillardia</taxon>
    </lineage>
</organism>
<dbReference type="Proteomes" id="UP000011087">
    <property type="component" value="Unassembled WGS sequence"/>
</dbReference>
<dbReference type="EnsemblProtists" id="EKX52165">
    <property type="protein sequence ID" value="EKX52165"/>
    <property type="gene ID" value="GUITHDRAFT_102067"/>
</dbReference>
<dbReference type="OMA" id="LKYDNCI"/>
<sequence length="232" mass="26939">MMPPVESLVKYEEAEKTKSKKSNAAADPKAKSVQTEDILNAILPPREWTEGGELWVQYVSTQMPTRSDAIRLAERLDQRLKLRGAREHGICTIREEIYAQCFDELIRQVTIDCPERGLLFLRLRDEARMRIAAYQSLYESSLAFAVRKAVTGEEQRNELLHQTKNLTNECEELRHALHDQTERAETIDSKEEEKWQQMKIKHHQEIKSLKDTYKAQTKHLQELLAPPPGFVK</sequence>
<keyword evidence="1" id="KW-0243">Dynein</keyword>